<evidence type="ECO:0000313" key="2">
    <source>
        <dbReference type="EMBL" id="KAE9095308.1"/>
    </source>
</evidence>
<dbReference type="EMBL" id="QXGA01002577">
    <property type="protein sequence ID" value="KAE9095308.1"/>
    <property type="molecule type" value="Genomic_DNA"/>
</dbReference>
<feature type="region of interest" description="Disordered" evidence="1">
    <location>
        <begin position="85"/>
        <end position="106"/>
    </location>
</feature>
<evidence type="ECO:0000313" key="3">
    <source>
        <dbReference type="Proteomes" id="UP000440732"/>
    </source>
</evidence>
<name>A0A6A3RGL9_9STRA</name>
<sequence>MRALVPVGVQLKVSKDLQCSFQSLQVVVRALNVGVQLKVGEDLHESVQLLHLVQLDVRAQLVYLVVRAQLPQLLEGTGCRRPAPWRRSAVDRRPASGPREARPTSGARATCVVHDEVGVQLWGRAVRVQSLVKEHLVQRRVLALLVGVQLNLIALFQGCVQLLVGVWRAQFVDEQVEVGGWVELDVGGQLLVQTQLVQRLLRAQLAAVQLYAVVQDEVGGQLLGRDVQPLVEAHLVEGRVCALLVAIKLLPLAAPS</sequence>
<dbReference type="AlphaFoldDB" id="A0A6A3RGL9"/>
<proteinExistence type="predicted"/>
<accession>A0A6A3RGL9</accession>
<protein>
    <submittedName>
        <fullName evidence="2">Uncharacterized protein</fullName>
    </submittedName>
</protein>
<reference evidence="2 3" key="1">
    <citation type="submission" date="2018-08" db="EMBL/GenBank/DDBJ databases">
        <title>Genomic investigation of the strawberry pathogen Phytophthora fragariae indicates pathogenicity is determined by transcriptional variation in three key races.</title>
        <authorList>
            <person name="Adams T.M."/>
            <person name="Armitage A.D."/>
            <person name="Sobczyk M.K."/>
            <person name="Bates H.J."/>
            <person name="Dunwell J.M."/>
            <person name="Nellist C.F."/>
            <person name="Harrison R.J."/>
        </authorList>
    </citation>
    <scope>NUCLEOTIDE SEQUENCE [LARGE SCALE GENOMIC DNA]</scope>
    <source>
        <strain evidence="2 3">NOV-5</strain>
    </source>
</reference>
<dbReference type="Proteomes" id="UP000440732">
    <property type="component" value="Unassembled WGS sequence"/>
</dbReference>
<comment type="caution">
    <text evidence="2">The sequence shown here is derived from an EMBL/GenBank/DDBJ whole genome shotgun (WGS) entry which is preliminary data.</text>
</comment>
<organism evidence="2 3">
    <name type="scientific">Phytophthora fragariae</name>
    <dbReference type="NCBI Taxonomy" id="53985"/>
    <lineage>
        <taxon>Eukaryota</taxon>
        <taxon>Sar</taxon>
        <taxon>Stramenopiles</taxon>
        <taxon>Oomycota</taxon>
        <taxon>Peronosporomycetes</taxon>
        <taxon>Peronosporales</taxon>
        <taxon>Peronosporaceae</taxon>
        <taxon>Phytophthora</taxon>
    </lineage>
</organism>
<feature type="compositionally biased region" description="Basic and acidic residues" evidence="1">
    <location>
        <begin position="88"/>
        <end position="102"/>
    </location>
</feature>
<evidence type="ECO:0000256" key="1">
    <source>
        <dbReference type="SAM" id="MobiDB-lite"/>
    </source>
</evidence>
<gene>
    <name evidence="2" type="ORF">PF006_g24050</name>
</gene>